<proteinExistence type="inferred from homology"/>
<evidence type="ECO:0000256" key="3">
    <source>
        <dbReference type="ARBA" id="ARBA00022833"/>
    </source>
</evidence>
<dbReference type="InterPro" id="IPR003960">
    <property type="entry name" value="ATPase_AAA_CS"/>
</dbReference>
<dbReference type="Gene3D" id="3.40.50.300">
    <property type="entry name" value="P-loop containing nucleotide triphosphate hydrolases"/>
    <property type="match status" value="1"/>
</dbReference>
<dbReference type="InterPro" id="IPR003959">
    <property type="entry name" value="ATPase_AAA_core"/>
</dbReference>
<keyword evidence="3" id="KW-0862">Zinc</keyword>
<keyword evidence="5" id="KW-0067">ATP-binding</keyword>
<evidence type="ECO:0008006" key="9">
    <source>
        <dbReference type="Google" id="ProtNLM"/>
    </source>
</evidence>
<feature type="domain" description="ATPase AAA-type core" evidence="6">
    <location>
        <begin position="1"/>
        <end position="39"/>
    </location>
</feature>
<name>A0A7S3B9V2_9EUKA</name>
<evidence type="ECO:0000256" key="1">
    <source>
        <dbReference type="ARBA" id="ARBA00001947"/>
    </source>
</evidence>
<dbReference type="EMBL" id="HBHX01047843">
    <property type="protein sequence ID" value="CAE0127214.1"/>
    <property type="molecule type" value="Transcribed_RNA"/>
</dbReference>
<organism evidence="8">
    <name type="scientific">Haptolina ericina</name>
    <dbReference type="NCBI Taxonomy" id="156174"/>
    <lineage>
        <taxon>Eukaryota</taxon>
        <taxon>Haptista</taxon>
        <taxon>Haptophyta</taxon>
        <taxon>Prymnesiophyceae</taxon>
        <taxon>Prymnesiales</taxon>
        <taxon>Prymnesiaceae</taxon>
        <taxon>Haptolina</taxon>
    </lineage>
</organism>
<evidence type="ECO:0000256" key="2">
    <source>
        <dbReference type="ARBA" id="ARBA00022723"/>
    </source>
</evidence>
<keyword evidence="4" id="KW-0378">Hydrolase</keyword>
<evidence type="ECO:0000313" key="8">
    <source>
        <dbReference type="EMBL" id="CAE0127214.1"/>
    </source>
</evidence>
<comment type="cofactor">
    <cofactor evidence="1">
        <name>Zn(2+)</name>
        <dbReference type="ChEBI" id="CHEBI:29105"/>
    </cofactor>
</comment>
<gene>
    <name evidence="8" type="ORF">HERI1096_LOCUS26495</name>
</gene>
<dbReference type="Pfam" id="PF17862">
    <property type="entry name" value="AAA_lid_3"/>
    <property type="match status" value="1"/>
</dbReference>
<evidence type="ECO:0000259" key="7">
    <source>
        <dbReference type="Pfam" id="PF17862"/>
    </source>
</evidence>
<sequence length="160" mass="16613">MDGIASSNGVLIIGATNRLAALDPALVRPGRFDRVLQLSLPDEEQRLQILGVHVKRTACVGGAALLQRLAKATNGFSGAELANLVNEAAIGAVRAGRSSVSDDDFDCALGDYRRSRAPQADGNDPYRSDGDSAQAFAAFVQQAARAACSGGAASLIEENE</sequence>
<dbReference type="GO" id="GO:0005524">
    <property type="term" value="F:ATP binding"/>
    <property type="evidence" value="ECO:0007669"/>
    <property type="project" value="UniProtKB-KW"/>
</dbReference>
<dbReference type="GO" id="GO:0006508">
    <property type="term" value="P:proteolysis"/>
    <property type="evidence" value="ECO:0007669"/>
    <property type="project" value="TreeGrafter"/>
</dbReference>
<dbReference type="Gene3D" id="1.10.8.60">
    <property type="match status" value="1"/>
</dbReference>
<keyword evidence="4" id="KW-0482">Metalloprotease</keyword>
<evidence type="ECO:0000256" key="5">
    <source>
        <dbReference type="RuleBase" id="RU003651"/>
    </source>
</evidence>
<accession>A0A7S3B9V2</accession>
<evidence type="ECO:0000256" key="4">
    <source>
        <dbReference type="ARBA" id="ARBA00023049"/>
    </source>
</evidence>
<dbReference type="GO" id="GO:0004176">
    <property type="term" value="F:ATP-dependent peptidase activity"/>
    <property type="evidence" value="ECO:0007669"/>
    <property type="project" value="TreeGrafter"/>
</dbReference>
<dbReference type="GO" id="GO:0008237">
    <property type="term" value="F:metallopeptidase activity"/>
    <property type="evidence" value="ECO:0007669"/>
    <property type="project" value="UniProtKB-KW"/>
</dbReference>
<keyword evidence="4" id="KW-0645">Protease</keyword>
<dbReference type="PANTHER" id="PTHR23076:SF97">
    <property type="entry name" value="ATP-DEPENDENT ZINC METALLOPROTEASE YME1L1"/>
    <property type="match status" value="1"/>
</dbReference>
<dbReference type="GO" id="GO:0046872">
    <property type="term" value="F:metal ion binding"/>
    <property type="evidence" value="ECO:0007669"/>
    <property type="project" value="UniProtKB-KW"/>
</dbReference>
<evidence type="ECO:0000259" key="6">
    <source>
        <dbReference type="Pfam" id="PF00004"/>
    </source>
</evidence>
<dbReference type="PROSITE" id="PS00674">
    <property type="entry name" value="AAA"/>
    <property type="match status" value="1"/>
</dbReference>
<dbReference type="AlphaFoldDB" id="A0A7S3B9V2"/>
<dbReference type="GO" id="GO:0016887">
    <property type="term" value="F:ATP hydrolysis activity"/>
    <property type="evidence" value="ECO:0007669"/>
    <property type="project" value="InterPro"/>
</dbReference>
<dbReference type="InterPro" id="IPR027417">
    <property type="entry name" value="P-loop_NTPase"/>
</dbReference>
<keyword evidence="5" id="KW-0547">Nucleotide-binding</keyword>
<reference evidence="8" key="1">
    <citation type="submission" date="2021-01" db="EMBL/GenBank/DDBJ databases">
        <authorList>
            <person name="Corre E."/>
            <person name="Pelletier E."/>
            <person name="Niang G."/>
            <person name="Scheremetjew M."/>
            <person name="Finn R."/>
            <person name="Kale V."/>
            <person name="Holt S."/>
            <person name="Cochrane G."/>
            <person name="Meng A."/>
            <person name="Brown T."/>
            <person name="Cohen L."/>
        </authorList>
    </citation>
    <scope>NUCLEOTIDE SEQUENCE</scope>
    <source>
        <strain evidence="8">CCMP281</strain>
    </source>
</reference>
<feature type="domain" description="AAA ATPase AAA+ lid" evidence="7">
    <location>
        <begin position="66"/>
        <end position="106"/>
    </location>
</feature>
<comment type="similarity">
    <text evidence="5">Belongs to the AAA ATPase family.</text>
</comment>
<dbReference type="Pfam" id="PF00004">
    <property type="entry name" value="AAA"/>
    <property type="match status" value="1"/>
</dbReference>
<dbReference type="InterPro" id="IPR041569">
    <property type="entry name" value="AAA_lid_3"/>
</dbReference>
<keyword evidence="2" id="KW-0479">Metal-binding</keyword>
<dbReference type="SUPFAM" id="SSF52540">
    <property type="entry name" value="P-loop containing nucleoside triphosphate hydrolases"/>
    <property type="match status" value="1"/>
</dbReference>
<dbReference type="PANTHER" id="PTHR23076">
    <property type="entry name" value="METALLOPROTEASE M41 FTSH"/>
    <property type="match status" value="1"/>
</dbReference>
<protein>
    <recommendedName>
        <fullName evidence="9">Vesicle-fusing ATPase</fullName>
    </recommendedName>
</protein>